<evidence type="ECO:0000256" key="1">
    <source>
        <dbReference type="ARBA" id="ARBA00022729"/>
    </source>
</evidence>
<dbReference type="Pfam" id="PF13416">
    <property type="entry name" value="SBP_bac_8"/>
    <property type="match status" value="1"/>
</dbReference>
<proteinExistence type="predicted"/>
<dbReference type="InterPro" id="IPR026045">
    <property type="entry name" value="Ferric-bd"/>
</dbReference>
<dbReference type="Gene3D" id="3.40.190.10">
    <property type="entry name" value="Periplasmic binding protein-like II"/>
    <property type="match status" value="2"/>
</dbReference>
<dbReference type="PANTHER" id="PTHR30006">
    <property type="entry name" value="THIAMINE-BINDING PERIPLASMIC PROTEIN-RELATED"/>
    <property type="match status" value="1"/>
</dbReference>
<accession>A0ABY1VQE2</accession>
<comment type="caution">
    <text evidence="3">The sequence shown here is derived from an EMBL/GenBank/DDBJ whole genome shotgun (WGS) entry which is preliminary data.</text>
</comment>
<dbReference type="PIRSF" id="PIRSF002825">
    <property type="entry name" value="CfbpA"/>
    <property type="match status" value="1"/>
</dbReference>
<organism evidence="3 4">
    <name type="scientific">Actinomyces bovis</name>
    <dbReference type="NCBI Taxonomy" id="1658"/>
    <lineage>
        <taxon>Bacteria</taxon>
        <taxon>Bacillati</taxon>
        <taxon>Actinomycetota</taxon>
        <taxon>Actinomycetes</taxon>
        <taxon>Actinomycetales</taxon>
        <taxon>Actinomycetaceae</taxon>
        <taxon>Actinomyces</taxon>
    </lineage>
</organism>
<protein>
    <submittedName>
        <fullName evidence="3">2-aminoethylphosphonate ABC transporter substrate-binding protein</fullName>
    </submittedName>
</protein>
<evidence type="ECO:0000313" key="4">
    <source>
        <dbReference type="Proteomes" id="UP000250006"/>
    </source>
</evidence>
<feature type="chain" id="PRO_5046053045" evidence="2">
    <location>
        <begin position="44"/>
        <end position="375"/>
    </location>
</feature>
<dbReference type="CDD" id="cd13544">
    <property type="entry name" value="PBP2_Fbp_like_1"/>
    <property type="match status" value="1"/>
</dbReference>
<feature type="signal peptide" evidence="2">
    <location>
        <begin position="1"/>
        <end position="43"/>
    </location>
</feature>
<dbReference type="InterPro" id="IPR001188">
    <property type="entry name" value="Sperm_putr-bd"/>
</dbReference>
<dbReference type="EMBL" id="UAPQ01000010">
    <property type="protein sequence ID" value="SPT54345.1"/>
    <property type="molecule type" value="Genomic_DNA"/>
</dbReference>
<gene>
    <name evidence="3" type="ORF">NCTC11535_02059</name>
</gene>
<dbReference type="PANTHER" id="PTHR30006:SF2">
    <property type="entry name" value="ABC TRANSPORTER SUBSTRATE-BINDING PROTEIN"/>
    <property type="match status" value="1"/>
</dbReference>
<dbReference type="Proteomes" id="UP000250006">
    <property type="component" value="Unassembled WGS sequence"/>
</dbReference>
<sequence>MGAGRRNVASRNRKVPSPMFTHRKVGVLLSGAATLSLILSACAGTPSNSSTKAAGGADGAEGPITVACGAMEDLCQAWTDAFTKKTGIKATYVRLSSGETVARLASAKSNPEFDVWHGGPVDGYGEAVNQGLLEAYSSPEASKIPDKYKDASGNWTGVYIGALGFCSNKTALDKLGVEVPDSWDDLLDPKLKGQISTAHPSTSGTAFTTLWTQVTRLGGEDQGLDYMKQLHANVLQYSKSGTAPGQIAGRGEAAVGLVFSHDCVKYQEEGMTDLQVSFPKEGTGYEVGGVALVAGSKHKTAAQKYIDFAISAEAQNIGQTVGAYQALTHPDAKPSEKMVKLDSLTLVDYDFTKAAAAKPKLTKRFDEEIAAKPKE</sequence>
<dbReference type="SUPFAM" id="SSF53850">
    <property type="entry name" value="Periplasmic binding protein-like II"/>
    <property type="match status" value="1"/>
</dbReference>
<dbReference type="InterPro" id="IPR006059">
    <property type="entry name" value="SBP"/>
</dbReference>
<keyword evidence="4" id="KW-1185">Reference proteome</keyword>
<name>A0ABY1VQE2_9ACTO</name>
<evidence type="ECO:0000256" key="2">
    <source>
        <dbReference type="SAM" id="SignalP"/>
    </source>
</evidence>
<evidence type="ECO:0000313" key="3">
    <source>
        <dbReference type="EMBL" id="SPT54345.1"/>
    </source>
</evidence>
<dbReference type="PRINTS" id="PR00909">
    <property type="entry name" value="SPERMDNBNDNG"/>
</dbReference>
<keyword evidence="1 2" id="KW-0732">Signal</keyword>
<reference evidence="3 4" key="1">
    <citation type="submission" date="2018-06" db="EMBL/GenBank/DDBJ databases">
        <authorList>
            <consortium name="Pathogen Informatics"/>
            <person name="Doyle S."/>
        </authorList>
    </citation>
    <scope>NUCLEOTIDE SEQUENCE [LARGE SCALE GENOMIC DNA]</scope>
    <source>
        <strain evidence="3 4">NCTC11535</strain>
    </source>
</reference>